<gene>
    <name evidence="2" type="ORF">A3B74_03450</name>
</gene>
<dbReference type="Proteomes" id="UP000177165">
    <property type="component" value="Unassembled WGS sequence"/>
</dbReference>
<sequence>MKTLSFLKIFYSASFFLVFFSFFHINPVIALTATETIPRTPTILIPNEWMITTDPKPLIQGVSESGNTVKIYFDDVFNGFTIATADESGIGSFAFRPSDHLSYGVHTVKTVAVNDLGKGSRFSRTITFRIEPRFVTPRLTDITHTNTPQPTFTGIAANDSLIQIFIDDRLDGEFYVTNHFSGTTSFTYQPFLPLRSSRHSIYFIAKNREGKSSNPSPITTFDLNTAQKTSGLLSKISKPIVYAIQTGDTLWGLSKRYYGEGSQYARIVELNKNVFPSLLTTPNLVRIGWELIIR</sequence>
<name>A0A1G2ASB8_9BACT</name>
<dbReference type="InterPro" id="IPR036779">
    <property type="entry name" value="LysM_dom_sf"/>
</dbReference>
<dbReference type="CDD" id="cd00118">
    <property type="entry name" value="LysM"/>
    <property type="match status" value="1"/>
</dbReference>
<organism evidence="2 3">
    <name type="scientific">Candidatus Kerfeldbacteria bacterium RIFCSPHIGHO2_02_FULL_42_14</name>
    <dbReference type="NCBI Taxonomy" id="1798540"/>
    <lineage>
        <taxon>Bacteria</taxon>
        <taxon>Candidatus Kerfeldiibacteriota</taxon>
    </lineage>
</organism>
<dbReference type="EMBL" id="MHKB01000006">
    <property type="protein sequence ID" value="OGY79798.1"/>
    <property type="molecule type" value="Genomic_DNA"/>
</dbReference>
<dbReference type="Gene3D" id="3.10.350.10">
    <property type="entry name" value="LysM domain"/>
    <property type="match status" value="1"/>
</dbReference>
<reference evidence="2 3" key="1">
    <citation type="journal article" date="2016" name="Nat. Commun.">
        <title>Thousands of microbial genomes shed light on interconnected biogeochemical processes in an aquifer system.</title>
        <authorList>
            <person name="Anantharaman K."/>
            <person name="Brown C.T."/>
            <person name="Hug L.A."/>
            <person name="Sharon I."/>
            <person name="Castelle C.J."/>
            <person name="Probst A.J."/>
            <person name="Thomas B.C."/>
            <person name="Singh A."/>
            <person name="Wilkins M.J."/>
            <person name="Karaoz U."/>
            <person name="Brodie E.L."/>
            <person name="Williams K.H."/>
            <person name="Hubbard S.S."/>
            <person name="Banfield J.F."/>
        </authorList>
    </citation>
    <scope>NUCLEOTIDE SEQUENCE [LARGE SCALE GENOMIC DNA]</scope>
</reference>
<dbReference type="InterPro" id="IPR018392">
    <property type="entry name" value="LysM"/>
</dbReference>
<evidence type="ECO:0000259" key="1">
    <source>
        <dbReference type="PROSITE" id="PS51782"/>
    </source>
</evidence>
<comment type="caution">
    <text evidence="2">The sequence shown here is derived from an EMBL/GenBank/DDBJ whole genome shotgun (WGS) entry which is preliminary data.</text>
</comment>
<proteinExistence type="predicted"/>
<feature type="domain" description="LysM" evidence="1">
    <location>
        <begin position="240"/>
        <end position="293"/>
    </location>
</feature>
<dbReference type="Gene3D" id="2.60.40.10">
    <property type="entry name" value="Immunoglobulins"/>
    <property type="match status" value="1"/>
</dbReference>
<dbReference type="Pfam" id="PF01476">
    <property type="entry name" value="LysM"/>
    <property type="match status" value="1"/>
</dbReference>
<protein>
    <recommendedName>
        <fullName evidence="1">LysM domain-containing protein</fullName>
    </recommendedName>
</protein>
<dbReference type="PROSITE" id="PS51782">
    <property type="entry name" value="LYSM"/>
    <property type="match status" value="1"/>
</dbReference>
<dbReference type="InterPro" id="IPR013783">
    <property type="entry name" value="Ig-like_fold"/>
</dbReference>
<accession>A0A1G2ASB8</accession>
<evidence type="ECO:0000313" key="3">
    <source>
        <dbReference type="Proteomes" id="UP000177165"/>
    </source>
</evidence>
<dbReference type="AlphaFoldDB" id="A0A1G2ASB8"/>
<evidence type="ECO:0000313" key="2">
    <source>
        <dbReference type="EMBL" id="OGY79798.1"/>
    </source>
</evidence>
<dbReference type="STRING" id="1798540.A3B74_03450"/>